<dbReference type="InterPro" id="IPR029044">
    <property type="entry name" value="Nucleotide-diphossugar_trans"/>
</dbReference>
<name>A0AAW1QRK5_9CHLO</name>
<accession>A0AAW1QRK5</accession>
<sequence>MARCRLQVLLVAALIAWAGVVLWLYSSVHSDLTTLRYFGKVYLTQPDKQAVAVTRFNIESIVRATNCTCSDERIPRILHHIFLDGEAAYDAETQHPDPAFRRSWRESCIVHHPYWQHRFWDLDTAEQFLEERYPWFLPIFRGYKRTVAKSDSLRIFLMHAFGGLYVDLDVECFRNGDDMLKGYDIVLQGTAPEEGVTNAVMASAPGHPFWGKAMKALVTNSQLEDDHPINQTGPGIIANLLRLMVPNLPKGKHVNFREHLVGVIPAVAGTKIRVYPLGYHRYSGSWNGYTGRWIVPKMDEYFKEAVSHPDGGQAAQVTTRKGLQPQRH</sequence>
<dbReference type="GO" id="GO:0000030">
    <property type="term" value="F:mannosyltransferase activity"/>
    <property type="evidence" value="ECO:0007669"/>
    <property type="project" value="TreeGrafter"/>
</dbReference>
<protein>
    <submittedName>
        <fullName evidence="3">Uncharacterized protein</fullName>
    </submittedName>
</protein>
<dbReference type="GO" id="GO:0016020">
    <property type="term" value="C:membrane"/>
    <property type="evidence" value="ECO:0007669"/>
    <property type="project" value="GOC"/>
</dbReference>
<evidence type="ECO:0000313" key="3">
    <source>
        <dbReference type="EMBL" id="KAK9824133.1"/>
    </source>
</evidence>
<reference evidence="3 4" key="1">
    <citation type="journal article" date="2024" name="Nat. Commun.">
        <title>Phylogenomics reveals the evolutionary origins of lichenization in chlorophyte algae.</title>
        <authorList>
            <person name="Puginier C."/>
            <person name="Libourel C."/>
            <person name="Otte J."/>
            <person name="Skaloud P."/>
            <person name="Haon M."/>
            <person name="Grisel S."/>
            <person name="Petersen M."/>
            <person name="Berrin J.G."/>
            <person name="Delaux P.M."/>
            <person name="Dal Grande F."/>
            <person name="Keller J."/>
        </authorList>
    </citation>
    <scope>NUCLEOTIDE SEQUENCE [LARGE SCALE GENOMIC DNA]</scope>
    <source>
        <strain evidence="3 4">SAG 2043</strain>
    </source>
</reference>
<feature type="region of interest" description="Disordered" evidence="2">
    <location>
        <begin position="307"/>
        <end position="328"/>
    </location>
</feature>
<keyword evidence="4" id="KW-1185">Reference proteome</keyword>
<proteinExistence type="predicted"/>
<dbReference type="AlphaFoldDB" id="A0AAW1QRK5"/>
<dbReference type="Proteomes" id="UP001489004">
    <property type="component" value="Unassembled WGS sequence"/>
</dbReference>
<evidence type="ECO:0000256" key="2">
    <source>
        <dbReference type="SAM" id="MobiDB-lite"/>
    </source>
</evidence>
<dbReference type="PANTHER" id="PTHR32385">
    <property type="entry name" value="MANNOSYL PHOSPHORYLINOSITOL CERAMIDE SYNTHASE"/>
    <property type="match status" value="1"/>
</dbReference>
<dbReference type="PANTHER" id="PTHR32385:SF23">
    <property type="entry name" value="NUCLEOTIDE-DIPHOSPHO-SUGAR TRANSFERASE"/>
    <property type="match status" value="1"/>
</dbReference>
<dbReference type="InterPro" id="IPR007577">
    <property type="entry name" value="GlycoTrfase_DXD_sugar-bd_CS"/>
</dbReference>
<evidence type="ECO:0000313" key="4">
    <source>
        <dbReference type="Proteomes" id="UP001489004"/>
    </source>
</evidence>
<dbReference type="InterPro" id="IPR051706">
    <property type="entry name" value="Glycosyltransferase_domain"/>
</dbReference>
<keyword evidence="1" id="KW-0808">Transferase</keyword>
<dbReference type="Gene3D" id="3.90.550.20">
    <property type="match status" value="1"/>
</dbReference>
<gene>
    <name evidence="3" type="ORF">WJX72_008031</name>
</gene>
<dbReference type="Pfam" id="PF04488">
    <property type="entry name" value="Gly_transf_sug"/>
    <property type="match status" value="1"/>
</dbReference>
<dbReference type="GO" id="GO:0051999">
    <property type="term" value="P:mannosyl-inositol phosphorylceramide biosynthetic process"/>
    <property type="evidence" value="ECO:0007669"/>
    <property type="project" value="TreeGrafter"/>
</dbReference>
<dbReference type="SUPFAM" id="SSF53448">
    <property type="entry name" value="Nucleotide-diphospho-sugar transferases"/>
    <property type="match status" value="1"/>
</dbReference>
<dbReference type="EMBL" id="JALJOR010000002">
    <property type="protein sequence ID" value="KAK9824133.1"/>
    <property type="molecule type" value="Genomic_DNA"/>
</dbReference>
<evidence type="ECO:0000256" key="1">
    <source>
        <dbReference type="ARBA" id="ARBA00022679"/>
    </source>
</evidence>
<organism evidence="3 4">
    <name type="scientific">[Myrmecia] bisecta</name>
    <dbReference type="NCBI Taxonomy" id="41462"/>
    <lineage>
        <taxon>Eukaryota</taxon>
        <taxon>Viridiplantae</taxon>
        <taxon>Chlorophyta</taxon>
        <taxon>core chlorophytes</taxon>
        <taxon>Trebouxiophyceae</taxon>
        <taxon>Trebouxiales</taxon>
        <taxon>Trebouxiaceae</taxon>
        <taxon>Myrmecia</taxon>
    </lineage>
</organism>
<comment type="caution">
    <text evidence="3">The sequence shown here is derived from an EMBL/GenBank/DDBJ whole genome shotgun (WGS) entry which is preliminary data.</text>
</comment>